<dbReference type="RefSeq" id="WP_011308432.1">
    <property type="nucleotide sequence ID" value="NZ_CP009526.1"/>
</dbReference>
<dbReference type="EMBL" id="CP009526">
    <property type="protein sequence ID" value="AKB50463.1"/>
    <property type="molecule type" value="Genomic_DNA"/>
</dbReference>
<evidence type="ECO:0000313" key="1">
    <source>
        <dbReference type="EMBL" id="AKB50463.1"/>
    </source>
</evidence>
<evidence type="ECO:0000313" key="2">
    <source>
        <dbReference type="Proteomes" id="UP000033038"/>
    </source>
</evidence>
<organism evidence="1 2">
    <name type="scientific">Methanosarcina barkeri str. Wiesmoor</name>
    <dbReference type="NCBI Taxonomy" id="1434109"/>
    <lineage>
        <taxon>Archaea</taxon>
        <taxon>Methanobacteriati</taxon>
        <taxon>Methanobacteriota</taxon>
        <taxon>Stenosarchaea group</taxon>
        <taxon>Methanomicrobia</taxon>
        <taxon>Methanosarcinales</taxon>
        <taxon>Methanosarcinaceae</taxon>
        <taxon>Methanosarcina</taxon>
    </lineage>
</organism>
<dbReference type="KEGG" id="mbw:MSBRW_1210"/>
<sequence length="252" mass="29644">MYLDAVVVDMLARDGTMNNFNIKPKSETERVTLDRRREIHSDVPSYKFDLGGNHIYNFDKCTMEHSKTCLRLEVHDNEYSFKFEHMGIPIGPSKEGRGGIYNLILEPGLRFTDFHIIDPFDNTHEDIRKKKEFKYEVIWDKKYEVQLVEMYLRSRHGSFSFISYGSFVSIGAPGMYNFVKSSEYDKGVISLTDRYYLLKENERKMLLDCIIEKIGQYAKIEPTIIPGVSVKINKMLEDYQGKRFEKKIKREK</sequence>
<dbReference type="Proteomes" id="UP000033038">
    <property type="component" value="Chromosome"/>
</dbReference>
<dbReference type="HOGENOM" id="CLU_1100946_0_0_2"/>
<protein>
    <submittedName>
        <fullName evidence="1">Uncharacterized protein</fullName>
    </submittedName>
</protein>
<proteinExistence type="predicted"/>
<gene>
    <name evidence="1" type="ORF">MSBRW_1210</name>
</gene>
<name>A0A0E3QK50_METBA</name>
<reference evidence="1 2" key="1">
    <citation type="submission" date="2014-07" db="EMBL/GenBank/DDBJ databases">
        <title>Methanogenic archaea and the global carbon cycle.</title>
        <authorList>
            <person name="Henriksen J.R."/>
            <person name="Luke J."/>
            <person name="Reinhart S."/>
            <person name="Benedict M.N."/>
            <person name="Youngblut N.D."/>
            <person name="Metcalf M.E."/>
            <person name="Whitaker R.J."/>
            <person name="Metcalf W.W."/>
        </authorList>
    </citation>
    <scope>NUCLEOTIDE SEQUENCE [LARGE SCALE GENOMIC DNA]</scope>
    <source>
        <strain evidence="1 2">Wiesmoor</strain>
    </source>
</reference>
<dbReference type="AlphaFoldDB" id="A0A0E3QK50"/>
<dbReference type="PATRIC" id="fig|1434109.4.peg.1510"/>
<dbReference type="GeneID" id="24822677"/>
<accession>A0A0E3QK50</accession>